<evidence type="ECO:0000256" key="7">
    <source>
        <dbReference type="SAM" id="SignalP"/>
    </source>
</evidence>
<evidence type="ECO:0000256" key="2">
    <source>
        <dbReference type="ARBA" id="ARBA00022729"/>
    </source>
</evidence>
<keyword evidence="2 7" id="KW-0732">Signal</keyword>
<evidence type="ECO:0000313" key="9">
    <source>
        <dbReference type="Proteomes" id="UP000254601"/>
    </source>
</evidence>
<dbReference type="OrthoDB" id="9812878at2"/>
<proteinExistence type="inferred from homology"/>
<evidence type="ECO:0000256" key="3">
    <source>
        <dbReference type="ARBA" id="ARBA00023136"/>
    </source>
</evidence>
<dbReference type="Proteomes" id="UP000254601">
    <property type="component" value="Unassembled WGS sequence"/>
</dbReference>
<reference evidence="8 9" key="1">
    <citation type="submission" date="2018-06" db="EMBL/GenBank/DDBJ databases">
        <authorList>
            <consortium name="Pathogen Informatics"/>
            <person name="Doyle S."/>
        </authorList>
    </citation>
    <scope>NUCLEOTIDE SEQUENCE [LARGE SCALE GENOMIC DNA]</scope>
    <source>
        <strain evidence="8 9">NCTC13337</strain>
    </source>
</reference>
<dbReference type="AlphaFoldDB" id="A0A380MPW9"/>
<evidence type="ECO:0000256" key="1">
    <source>
        <dbReference type="ARBA" id="ARBA00004635"/>
    </source>
</evidence>
<dbReference type="Pfam" id="PF03180">
    <property type="entry name" value="Lipoprotein_9"/>
    <property type="match status" value="1"/>
</dbReference>
<keyword evidence="5 6" id="KW-0449">Lipoprotein</keyword>
<sequence length="265" mass="29392">MKHKLILATAIALAFTGAQAKDPNKDKIVFGATVGDHADMFKAAVQPQLEKDGYKVEVIEFTDYIRPNLALANGELDVNEFQHKPYLDTFKAAKGLDITNVFQAPTAPLGLYAGKLNNLDQLKDSVRISLPNDPSNSARALLLLQDLGWLTLKKDIDALKASPKDIVDNPHKIEFVELEAAQLPRSRGDVDFAIIPGNYATSSGIKISDALHKEPGITFINWVAVRSEDTDKPWVKDVEAAYNSDSFKAWANEHFQGYKFPENWK</sequence>
<evidence type="ECO:0000313" key="8">
    <source>
        <dbReference type="EMBL" id="SUO93943.1"/>
    </source>
</evidence>
<comment type="similarity">
    <text evidence="6">Belongs to the nlpA lipoprotein family.</text>
</comment>
<dbReference type="PIRSF" id="PIRSF002854">
    <property type="entry name" value="MetQ"/>
    <property type="match status" value="1"/>
</dbReference>
<dbReference type="InterPro" id="IPR004872">
    <property type="entry name" value="Lipoprotein_NlpA"/>
</dbReference>
<dbReference type="Gene3D" id="3.40.190.10">
    <property type="entry name" value="Periplasmic binding protein-like II"/>
    <property type="match status" value="2"/>
</dbReference>
<dbReference type="EMBL" id="UHIC01000001">
    <property type="protein sequence ID" value="SUO93943.1"/>
    <property type="molecule type" value="Genomic_DNA"/>
</dbReference>
<feature type="signal peptide" evidence="7">
    <location>
        <begin position="1"/>
        <end position="20"/>
    </location>
</feature>
<keyword evidence="4" id="KW-0564">Palmitate</keyword>
<protein>
    <recommendedName>
        <fullName evidence="6">Lipoprotein</fullName>
    </recommendedName>
</protein>
<dbReference type="RefSeq" id="WP_072577153.1">
    <property type="nucleotide sequence ID" value="NZ_LWHB01000138.1"/>
</dbReference>
<evidence type="ECO:0000256" key="4">
    <source>
        <dbReference type="ARBA" id="ARBA00023139"/>
    </source>
</evidence>
<keyword evidence="3" id="KW-0472">Membrane</keyword>
<dbReference type="PANTHER" id="PTHR30429:SF0">
    <property type="entry name" value="METHIONINE-BINDING LIPOPROTEIN METQ"/>
    <property type="match status" value="1"/>
</dbReference>
<organism evidence="8 9">
    <name type="scientific">Suttonella ornithocola</name>
    <dbReference type="NCBI Taxonomy" id="279832"/>
    <lineage>
        <taxon>Bacteria</taxon>
        <taxon>Pseudomonadati</taxon>
        <taxon>Pseudomonadota</taxon>
        <taxon>Gammaproteobacteria</taxon>
        <taxon>Cardiobacteriales</taxon>
        <taxon>Cardiobacteriaceae</taxon>
        <taxon>Suttonella</taxon>
    </lineage>
</organism>
<evidence type="ECO:0000256" key="5">
    <source>
        <dbReference type="ARBA" id="ARBA00023288"/>
    </source>
</evidence>
<evidence type="ECO:0000256" key="6">
    <source>
        <dbReference type="PIRNR" id="PIRNR002854"/>
    </source>
</evidence>
<name>A0A380MPW9_9GAMM</name>
<dbReference type="PANTHER" id="PTHR30429">
    <property type="entry name" value="D-METHIONINE-BINDING LIPOPROTEIN METQ"/>
    <property type="match status" value="1"/>
</dbReference>
<gene>
    <name evidence="8" type="primary">metQ_1</name>
    <name evidence="8" type="ORF">NCTC13337_00476</name>
</gene>
<dbReference type="SUPFAM" id="SSF53850">
    <property type="entry name" value="Periplasmic binding protein-like II"/>
    <property type="match status" value="1"/>
</dbReference>
<dbReference type="GO" id="GO:0016020">
    <property type="term" value="C:membrane"/>
    <property type="evidence" value="ECO:0007669"/>
    <property type="project" value="UniProtKB-SubCell"/>
</dbReference>
<feature type="chain" id="PRO_5017012551" description="Lipoprotein" evidence="7">
    <location>
        <begin position="21"/>
        <end position="265"/>
    </location>
</feature>
<comment type="subcellular location">
    <subcellularLocation>
        <location evidence="1">Membrane</location>
        <topology evidence="1">Lipid-anchor</topology>
    </subcellularLocation>
</comment>
<accession>A0A380MPW9</accession>
<keyword evidence="9" id="KW-1185">Reference proteome</keyword>